<protein>
    <submittedName>
        <fullName evidence="2">Uncharacterized protein</fullName>
    </submittedName>
</protein>
<organism evidence="2 3">
    <name type="scientific">Aspergillus niger</name>
    <dbReference type="NCBI Taxonomy" id="5061"/>
    <lineage>
        <taxon>Eukaryota</taxon>
        <taxon>Fungi</taxon>
        <taxon>Dikarya</taxon>
        <taxon>Ascomycota</taxon>
        <taxon>Pezizomycotina</taxon>
        <taxon>Eurotiomycetes</taxon>
        <taxon>Eurotiomycetidae</taxon>
        <taxon>Eurotiales</taxon>
        <taxon>Aspergillaceae</taxon>
        <taxon>Aspergillus</taxon>
        <taxon>Aspergillus subgen. Circumdati</taxon>
    </lineage>
</organism>
<proteinExistence type="predicted"/>
<dbReference type="AlphaFoldDB" id="A0A9W6AD52"/>
<feature type="region of interest" description="Disordered" evidence="1">
    <location>
        <begin position="14"/>
        <end position="43"/>
    </location>
</feature>
<dbReference type="PANTHER" id="PTHR41677">
    <property type="entry name" value="YALI0B19030P"/>
    <property type="match status" value="1"/>
</dbReference>
<evidence type="ECO:0000313" key="3">
    <source>
        <dbReference type="Proteomes" id="UP001144191"/>
    </source>
</evidence>
<evidence type="ECO:0000313" key="2">
    <source>
        <dbReference type="EMBL" id="GLA56134.1"/>
    </source>
</evidence>
<dbReference type="Proteomes" id="UP001144191">
    <property type="component" value="Unassembled WGS sequence"/>
</dbReference>
<sequence>MNHEICHTNVQLGPEGLQGIENTPVDPPGPPPGYQQKQRGDDGVTASAIVPWHRDSYPFVCFVMLSDTSAMTGGETEIRKGDGTTVKIKCPQMAGYPSPVHTAIPAGNMPERITIVTSFRPRSPLLLDDSSLMNIRTKCLLTELYFQWVEYRLRLLGARFRHEADSLKERYTHYVRASDPEGSPGHCGTETVDVGKLTHWMEEQMNYMRQTLFEMRPLTVNDAIIKDSLQRGM</sequence>
<comment type="caution">
    <text evidence="2">The sequence shown here is derived from an EMBL/GenBank/DDBJ whole genome shotgun (WGS) entry which is preliminary data.</text>
</comment>
<dbReference type="EMBL" id="BRPB01000261">
    <property type="protein sequence ID" value="GLA56134.1"/>
    <property type="molecule type" value="Genomic_DNA"/>
</dbReference>
<name>A0A9W6AD52_ASPNG</name>
<gene>
    <name evidence="2" type="ORF">AnigIFM63604_004773</name>
</gene>
<accession>A0A9W6AD52</accession>
<evidence type="ECO:0000256" key="1">
    <source>
        <dbReference type="SAM" id="MobiDB-lite"/>
    </source>
</evidence>
<reference evidence="2" key="1">
    <citation type="submission" date="2022-07" db="EMBL/GenBank/DDBJ databases">
        <title>Taxonomy of Aspergillus series Nigri: significant species reduction supported by multi-species coalescent approaches.</title>
        <authorList>
            <person name="Bian C."/>
            <person name="Kusuya Y."/>
            <person name="Sklenar F."/>
            <person name="D'hooge E."/>
            <person name="Yaguchi T."/>
            <person name="Takahashi H."/>
            <person name="Hubka V."/>
        </authorList>
    </citation>
    <scope>NUCLEOTIDE SEQUENCE</scope>
    <source>
        <strain evidence="2">IFM 63604</strain>
    </source>
</reference>
<dbReference type="PANTHER" id="PTHR41677:SF1">
    <property type="entry name" value="FE2OG DIOXYGENASE DOMAIN-CONTAINING PROTEIN"/>
    <property type="match status" value="1"/>
</dbReference>